<keyword evidence="4 6" id="KW-0339">Growth factor</keyword>
<dbReference type="SMART" id="SM00204">
    <property type="entry name" value="TGFB"/>
    <property type="match status" value="1"/>
</dbReference>
<comment type="similarity">
    <text evidence="2 6">Belongs to the TGF-beta family.</text>
</comment>
<evidence type="ECO:0000259" key="8">
    <source>
        <dbReference type="PROSITE" id="PS51362"/>
    </source>
</evidence>
<protein>
    <recommendedName>
        <fullName evidence="8">TGF-beta family profile domain-containing protein</fullName>
    </recommendedName>
</protein>
<evidence type="ECO:0000313" key="10">
    <source>
        <dbReference type="Proteomes" id="UP001152888"/>
    </source>
</evidence>
<evidence type="ECO:0000256" key="7">
    <source>
        <dbReference type="SAM" id="SignalP"/>
    </source>
</evidence>
<evidence type="ECO:0000256" key="4">
    <source>
        <dbReference type="ARBA" id="ARBA00023030"/>
    </source>
</evidence>
<proteinExistence type="inferred from homology"/>
<gene>
    <name evidence="9" type="ORF">ACAOBT_LOCUS9177</name>
</gene>
<evidence type="ECO:0000256" key="5">
    <source>
        <dbReference type="ARBA" id="ARBA00023157"/>
    </source>
</evidence>
<dbReference type="PROSITE" id="PS51362">
    <property type="entry name" value="TGF_BETA_2"/>
    <property type="match status" value="1"/>
</dbReference>
<evidence type="ECO:0000256" key="1">
    <source>
        <dbReference type="ARBA" id="ARBA00004613"/>
    </source>
</evidence>
<evidence type="ECO:0000313" key="9">
    <source>
        <dbReference type="EMBL" id="CAH1970931.1"/>
    </source>
</evidence>
<dbReference type="SUPFAM" id="SSF57501">
    <property type="entry name" value="Cystine-knot cytokines"/>
    <property type="match status" value="1"/>
</dbReference>
<keyword evidence="7" id="KW-0732">Signal</keyword>
<accession>A0A9P0KAT7</accession>
<feature type="chain" id="PRO_5040251862" description="TGF-beta family profile domain-containing protein" evidence="7">
    <location>
        <begin position="17"/>
        <end position="372"/>
    </location>
</feature>
<dbReference type="EMBL" id="CAKOFQ010006780">
    <property type="protein sequence ID" value="CAH1970931.1"/>
    <property type="molecule type" value="Genomic_DNA"/>
</dbReference>
<dbReference type="InterPro" id="IPR001839">
    <property type="entry name" value="TGF-b_C"/>
</dbReference>
<dbReference type="AlphaFoldDB" id="A0A9P0KAT7"/>
<comment type="subcellular location">
    <subcellularLocation>
        <location evidence="1">Secreted</location>
    </subcellularLocation>
</comment>
<name>A0A9P0KAT7_ACAOB</name>
<evidence type="ECO:0000256" key="2">
    <source>
        <dbReference type="ARBA" id="ARBA00006656"/>
    </source>
</evidence>
<dbReference type="OrthoDB" id="5987191at2759"/>
<dbReference type="PANTHER" id="PTHR11848">
    <property type="entry name" value="TGF-BETA FAMILY"/>
    <property type="match status" value="1"/>
</dbReference>
<evidence type="ECO:0000256" key="3">
    <source>
        <dbReference type="ARBA" id="ARBA00022525"/>
    </source>
</evidence>
<dbReference type="CDD" id="cd13756">
    <property type="entry name" value="TGF_beta_BMPs_GDFs"/>
    <property type="match status" value="1"/>
</dbReference>
<sequence length="372" mass="43258">MLSLILYVVFLDHVFGTNDSINVKTYYFKLGKSIDQFKVDNRIFFLNHNITDQDYSHKRVWKQTNTADDKIISNQYLDAEWDFDHSIITKTELPVFIEKFHEEQARDIVNSPNMKFLFNTQWNTTSPIIKFNLNTLRERESMLEAQLYIYWPVSNDSRIYKQSAVLRLYQIENIKEASNETELLQNPDVHKLSNVIYVSKALKGWQTFKITKAINNWLNGESNMGLLLTTSLYEGNELIEIFNDTNNGIYSTFVAISLEDQDSSRNTITLSQHNQAEAACRKTTWNVSLKQLGWDNFIITPSNFQASDCSGNCAQVDITAINYVKLLQITKKRRSYCVPSGYTFLPIMYYDRYNNVVLKKYKNIIATSCGCR</sequence>
<dbReference type="Pfam" id="PF00688">
    <property type="entry name" value="TGFb_propeptide"/>
    <property type="match status" value="1"/>
</dbReference>
<organism evidence="9 10">
    <name type="scientific">Acanthoscelides obtectus</name>
    <name type="common">Bean weevil</name>
    <name type="synonym">Bruchus obtectus</name>
    <dbReference type="NCBI Taxonomy" id="200917"/>
    <lineage>
        <taxon>Eukaryota</taxon>
        <taxon>Metazoa</taxon>
        <taxon>Ecdysozoa</taxon>
        <taxon>Arthropoda</taxon>
        <taxon>Hexapoda</taxon>
        <taxon>Insecta</taxon>
        <taxon>Pterygota</taxon>
        <taxon>Neoptera</taxon>
        <taxon>Endopterygota</taxon>
        <taxon>Coleoptera</taxon>
        <taxon>Polyphaga</taxon>
        <taxon>Cucujiformia</taxon>
        <taxon>Chrysomeloidea</taxon>
        <taxon>Chrysomelidae</taxon>
        <taxon>Bruchinae</taxon>
        <taxon>Bruchini</taxon>
        <taxon>Acanthoscelides</taxon>
    </lineage>
</organism>
<dbReference type="NCBIfam" id="NF033679">
    <property type="entry name" value="DNRLRE_dom"/>
    <property type="match status" value="1"/>
</dbReference>
<dbReference type="GO" id="GO:0008083">
    <property type="term" value="F:growth factor activity"/>
    <property type="evidence" value="ECO:0007669"/>
    <property type="project" value="UniProtKB-KW"/>
</dbReference>
<dbReference type="GO" id="GO:0005615">
    <property type="term" value="C:extracellular space"/>
    <property type="evidence" value="ECO:0007669"/>
    <property type="project" value="TreeGrafter"/>
</dbReference>
<evidence type="ECO:0000256" key="6">
    <source>
        <dbReference type="RuleBase" id="RU000354"/>
    </source>
</evidence>
<keyword evidence="5" id="KW-1015">Disulfide bond</keyword>
<dbReference type="InterPro" id="IPR029034">
    <property type="entry name" value="Cystine-knot_cytokine"/>
</dbReference>
<comment type="caution">
    <text evidence="9">The sequence shown here is derived from an EMBL/GenBank/DDBJ whole genome shotgun (WGS) entry which is preliminary data.</text>
</comment>
<dbReference type="GO" id="GO:0005125">
    <property type="term" value="F:cytokine activity"/>
    <property type="evidence" value="ECO:0007669"/>
    <property type="project" value="TreeGrafter"/>
</dbReference>
<dbReference type="PANTHER" id="PTHR11848:SF119">
    <property type="entry name" value="TGF-BETA FAMILY PROFILE DOMAIN-CONTAINING PROTEIN"/>
    <property type="match status" value="1"/>
</dbReference>
<feature type="signal peptide" evidence="7">
    <location>
        <begin position="1"/>
        <end position="16"/>
    </location>
</feature>
<keyword evidence="10" id="KW-1185">Reference proteome</keyword>
<reference evidence="9" key="1">
    <citation type="submission" date="2022-03" db="EMBL/GenBank/DDBJ databases">
        <authorList>
            <person name="Sayadi A."/>
        </authorList>
    </citation>
    <scope>NUCLEOTIDE SEQUENCE</scope>
</reference>
<dbReference type="Proteomes" id="UP001152888">
    <property type="component" value="Unassembled WGS sequence"/>
</dbReference>
<dbReference type="Gene3D" id="2.10.90.10">
    <property type="entry name" value="Cystine-knot cytokines"/>
    <property type="match status" value="1"/>
</dbReference>
<keyword evidence="3" id="KW-0964">Secreted</keyword>
<dbReference type="Pfam" id="PF00019">
    <property type="entry name" value="TGF_beta"/>
    <property type="match status" value="1"/>
</dbReference>
<dbReference type="InterPro" id="IPR001111">
    <property type="entry name" value="TGF-b_propeptide"/>
</dbReference>
<feature type="domain" description="TGF-beta family profile" evidence="8">
    <location>
        <begin position="262"/>
        <end position="372"/>
    </location>
</feature>
<dbReference type="InterPro" id="IPR017948">
    <property type="entry name" value="TGFb_CS"/>
</dbReference>
<dbReference type="InterPro" id="IPR015615">
    <property type="entry name" value="TGF-beta-rel"/>
</dbReference>
<dbReference type="Gene3D" id="2.60.120.970">
    <property type="match status" value="1"/>
</dbReference>
<dbReference type="PROSITE" id="PS00250">
    <property type="entry name" value="TGF_BETA_1"/>
    <property type="match status" value="1"/>
</dbReference>